<dbReference type="EMBL" id="CR522870">
    <property type="protein sequence ID" value="CAG37022.1"/>
    <property type="molecule type" value="Genomic_DNA"/>
</dbReference>
<sequence length="102" mass="11756">MEACRDRLLIHGSGDFLNDYEGISVSKSCRDDLGLMYNVTVEPVSGKLLHLQMTPTRIKHFRVNRATKADTLWLRDILNREGKKYGSRVKLNRDASFTLEWS</sequence>
<proteinExistence type="predicted"/>
<gene>
    <name evidence="1" type="ordered locus">DP2293</name>
</gene>
<dbReference type="AlphaFoldDB" id="Q6AKV3"/>
<dbReference type="HOGENOM" id="CLU_2272869_0_0_7"/>
<protein>
    <submittedName>
        <fullName evidence="1">Uncharacterized protein</fullName>
    </submittedName>
</protein>
<accession>Q6AKV3</accession>
<keyword evidence="2" id="KW-1185">Reference proteome</keyword>
<dbReference type="KEGG" id="dps:DP2293"/>
<evidence type="ECO:0000313" key="1">
    <source>
        <dbReference type="EMBL" id="CAG37022.1"/>
    </source>
</evidence>
<name>Q6AKV3_DESPS</name>
<organism evidence="1 2">
    <name type="scientific">Desulfotalea psychrophila (strain LSv54 / DSM 12343)</name>
    <dbReference type="NCBI Taxonomy" id="177439"/>
    <lineage>
        <taxon>Bacteria</taxon>
        <taxon>Pseudomonadati</taxon>
        <taxon>Thermodesulfobacteriota</taxon>
        <taxon>Desulfobulbia</taxon>
        <taxon>Desulfobulbales</taxon>
        <taxon>Desulfocapsaceae</taxon>
        <taxon>Desulfotalea</taxon>
    </lineage>
</organism>
<reference evidence="2" key="1">
    <citation type="journal article" date="2004" name="Environ. Microbiol.">
        <title>The genome of Desulfotalea psychrophila, a sulfate-reducing bacterium from permanently cold Arctic sediments.</title>
        <authorList>
            <person name="Rabus R."/>
            <person name="Ruepp A."/>
            <person name="Frickey T."/>
            <person name="Rattei T."/>
            <person name="Fartmann B."/>
            <person name="Stark M."/>
            <person name="Bauer M."/>
            <person name="Zibat A."/>
            <person name="Lombardot T."/>
            <person name="Becker I."/>
            <person name="Amann J."/>
            <person name="Gellner K."/>
            <person name="Teeling H."/>
            <person name="Leuschner W.D."/>
            <person name="Gloeckner F.-O."/>
            <person name="Lupas A.N."/>
            <person name="Amann R."/>
            <person name="Klenk H.-P."/>
        </authorList>
    </citation>
    <scope>NUCLEOTIDE SEQUENCE [LARGE SCALE GENOMIC DNA]</scope>
    <source>
        <strain evidence="2">DSM 12343 / LSv54</strain>
    </source>
</reference>
<dbReference type="eggNOG" id="COG2843">
    <property type="taxonomic scope" value="Bacteria"/>
</dbReference>
<dbReference type="Proteomes" id="UP000000602">
    <property type="component" value="Chromosome"/>
</dbReference>
<evidence type="ECO:0000313" key="2">
    <source>
        <dbReference type="Proteomes" id="UP000000602"/>
    </source>
</evidence>